<protein>
    <submittedName>
        <fullName evidence="1">Uncharacterized protein</fullName>
    </submittedName>
</protein>
<evidence type="ECO:0000313" key="2">
    <source>
        <dbReference type="Proteomes" id="UP000190285"/>
    </source>
</evidence>
<organism evidence="1 2">
    <name type="scientific">Maledivibacter halophilus</name>
    <dbReference type="NCBI Taxonomy" id="36842"/>
    <lineage>
        <taxon>Bacteria</taxon>
        <taxon>Bacillati</taxon>
        <taxon>Bacillota</taxon>
        <taxon>Clostridia</taxon>
        <taxon>Peptostreptococcales</taxon>
        <taxon>Caminicellaceae</taxon>
        <taxon>Maledivibacter</taxon>
    </lineage>
</organism>
<evidence type="ECO:0000313" key="1">
    <source>
        <dbReference type="EMBL" id="SKC92502.1"/>
    </source>
</evidence>
<dbReference type="EMBL" id="FUZT01000029">
    <property type="protein sequence ID" value="SKC92502.1"/>
    <property type="molecule type" value="Genomic_DNA"/>
</dbReference>
<accession>A0A1T5MWC2</accession>
<dbReference type="AlphaFoldDB" id="A0A1T5MWC2"/>
<dbReference type="STRING" id="36842.SAMN02194393_05496"/>
<proteinExistence type="predicted"/>
<dbReference type="Proteomes" id="UP000190285">
    <property type="component" value="Unassembled WGS sequence"/>
</dbReference>
<sequence>MDVKDLLESLDYSKENINRQALVYSFSNILTLSILSGFGIKYDLSEETIEDFINKSQKKNGKKIIKDTEVDTSSSMNQEDPLKVINEQLTSDDDFIFIKDLIPVKAIYSRTKLNNSFHDDIKKNTGIDLKINNKKSKMKLKPKNQGLLILNEVNLAKYLYNKSVIRKNKEASTSEKFIGMLLFNSAIEQGLFCQNNLRNSKGFFIAKDNVSQDPSKINLKEIKNKIDWEDQVCMLWAYAKLYETLENNNFKRYSNLGNAKLFKDYAFNILNLLKTHEEEIIDLDTSSFSSLTSSIIEALNIIDKEKKNLKFVLSLCDELYIREKQKGFMVSSRYINQPASLASHFKSIEALTNGFLYTNLDLFLNTSEKIYSNLNRIWDDNIGLFKLDRNHTVKYSSKSISYVLKSLNKLSRTTNSLKVKENISNQLNSFFDSSINETGIQASPPSLNKSLNMLRSPETITSVIENMIEDKGVYVIEKGFELPENSNKIIKYSNEFSCEHALYASDAMLSLAME</sequence>
<reference evidence="1 2" key="1">
    <citation type="submission" date="2017-02" db="EMBL/GenBank/DDBJ databases">
        <authorList>
            <person name="Peterson S.W."/>
        </authorList>
    </citation>
    <scope>NUCLEOTIDE SEQUENCE [LARGE SCALE GENOMIC DNA]</scope>
    <source>
        <strain evidence="1 2">M1</strain>
    </source>
</reference>
<dbReference type="RefSeq" id="WP_079496046.1">
    <property type="nucleotide sequence ID" value="NZ_FUZT01000029.1"/>
</dbReference>
<keyword evidence="2" id="KW-1185">Reference proteome</keyword>
<name>A0A1T5MWC2_9FIRM</name>
<gene>
    <name evidence="1" type="ORF">SAMN02194393_05496</name>
</gene>
<dbReference type="OrthoDB" id="1949456at2"/>